<dbReference type="AlphaFoldDB" id="A0A0G1VME2"/>
<accession>A0A0G1VME2</accession>
<evidence type="ECO:0000256" key="1">
    <source>
        <dbReference type="SAM" id="MobiDB-lite"/>
    </source>
</evidence>
<comment type="caution">
    <text evidence="2">The sequence shown here is derived from an EMBL/GenBank/DDBJ whole genome shotgun (WGS) entry which is preliminary data.</text>
</comment>
<evidence type="ECO:0000313" key="3">
    <source>
        <dbReference type="Proteomes" id="UP000034589"/>
    </source>
</evidence>
<protein>
    <submittedName>
        <fullName evidence="2">Uncharacterized protein</fullName>
    </submittedName>
</protein>
<dbReference type="EMBL" id="LCPV01000011">
    <property type="protein sequence ID" value="KKW07626.1"/>
    <property type="molecule type" value="Genomic_DNA"/>
</dbReference>
<reference evidence="2 3" key="1">
    <citation type="journal article" date="2015" name="Nature">
        <title>rRNA introns, odd ribosomes, and small enigmatic genomes across a large radiation of phyla.</title>
        <authorList>
            <person name="Brown C.T."/>
            <person name="Hug L.A."/>
            <person name="Thomas B.C."/>
            <person name="Sharon I."/>
            <person name="Castelle C.J."/>
            <person name="Singh A."/>
            <person name="Wilkins M.J."/>
            <person name="Williams K.H."/>
            <person name="Banfield J.F."/>
        </authorList>
    </citation>
    <scope>NUCLEOTIDE SEQUENCE [LARGE SCALE GENOMIC DNA]</scope>
</reference>
<evidence type="ECO:0000313" key="2">
    <source>
        <dbReference type="EMBL" id="KKW07626.1"/>
    </source>
</evidence>
<proteinExistence type="predicted"/>
<organism evidence="2 3">
    <name type="scientific">Candidatus Kaiserbacteria bacterium GW2011_GWC2_49_12</name>
    <dbReference type="NCBI Taxonomy" id="1618675"/>
    <lineage>
        <taxon>Bacteria</taxon>
        <taxon>Candidatus Kaiseribacteriota</taxon>
    </lineage>
</organism>
<dbReference type="PATRIC" id="fig|1618675.3.peg.184"/>
<name>A0A0G1VME2_9BACT</name>
<sequence>MKEGREIFRRPGHPESKEDLAKREGVPLEMQQRFREVYPEFYQIIEKFDFPYLKERYGDIARRSGINPRTINFLGANNFIPVPQRPARQIPGRLGRMMRYTQEGRGSYDLDTNVGHINWPMMREMHGNKEEIQWLLPFHLLRTFIHEETHAVSKGVCTAFDEEAGKYREKQTGYEQWSTADRERGGEYFFKRFDEGVVEKLSQEILLDYLKNARDSNFDVTSVVRFLEWHKENPELKSYVNEIKMVEVFTKLISKVTSVPEEVVWQGIVRGLFEGENLKNQEIKDLVEEIVGFDLLEEMSTVRDTEELVQKLEKKISPTFIDRIKLLYSR</sequence>
<gene>
    <name evidence="2" type="ORF">UY39_C0011G0010</name>
</gene>
<feature type="region of interest" description="Disordered" evidence="1">
    <location>
        <begin position="1"/>
        <end position="20"/>
    </location>
</feature>
<dbReference type="Proteomes" id="UP000034589">
    <property type="component" value="Unassembled WGS sequence"/>
</dbReference>